<protein>
    <submittedName>
        <fullName evidence="2">DUF47 domain-containing protein</fullName>
    </submittedName>
</protein>
<evidence type="ECO:0000313" key="2">
    <source>
        <dbReference type="EMBL" id="AWK89866.1"/>
    </source>
</evidence>
<dbReference type="Pfam" id="PF01865">
    <property type="entry name" value="PhoU_div"/>
    <property type="match status" value="1"/>
</dbReference>
<dbReference type="Gene3D" id="1.20.58.220">
    <property type="entry name" value="Phosphate transport system protein phou homolog 2, domain 2"/>
    <property type="match status" value="1"/>
</dbReference>
<keyword evidence="2" id="KW-0614">Plasmid</keyword>
<name>A0A2S2CZD3_9PROT</name>
<dbReference type="OrthoDB" id="9797568at2"/>
<gene>
    <name evidence="2" type="ORF">DEW08_27975</name>
</gene>
<accession>A0A2S2CZD3</accession>
<evidence type="ECO:0000256" key="1">
    <source>
        <dbReference type="ARBA" id="ARBA00008591"/>
    </source>
</evidence>
<geneLocation type="plasmid" evidence="2 3">
    <name>unnamed3</name>
</geneLocation>
<dbReference type="RefSeq" id="WP_109333592.1">
    <property type="nucleotide sequence ID" value="NZ_CP029358.1"/>
</dbReference>
<dbReference type="EMBL" id="CP029358">
    <property type="protein sequence ID" value="AWK89866.1"/>
    <property type="molecule type" value="Genomic_DNA"/>
</dbReference>
<keyword evidence="3" id="KW-1185">Reference proteome</keyword>
<sequence length="214" mass="24069">MLLRAFRSLMPKEERFVDHFLAQARHIADAAKALDAVMQADPEERPARIAALKRVEKDADRVAKEAGRGLHRAFITPFDRSDILALINALDDAIDLMDEVPRHAALYGIESFDEPMHRFVVLIGQQAELLVELMPLLGAIARNAERIGQLCGRISDIEDEADNILREALQSLIKERPEMIAFLGRREVYEMLEAVTDRCDDVGDLVEGITLDQV</sequence>
<dbReference type="PANTHER" id="PTHR37298:SF1">
    <property type="entry name" value="UPF0111 PROTEIN YKAA"/>
    <property type="match status" value="1"/>
</dbReference>
<dbReference type="AlphaFoldDB" id="A0A2S2CZD3"/>
<evidence type="ECO:0000313" key="3">
    <source>
        <dbReference type="Proteomes" id="UP000245629"/>
    </source>
</evidence>
<dbReference type="InterPro" id="IPR018445">
    <property type="entry name" value="Put_Phosphate_transp_reg"/>
</dbReference>
<comment type="similarity">
    <text evidence="1">Belongs to the UPF0111 family.</text>
</comment>
<organism evidence="2 3">
    <name type="scientific">Azospirillum thermophilum</name>
    <dbReference type="NCBI Taxonomy" id="2202148"/>
    <lineage>
        <taxon>Bacteria</taxon>
        <taxon>Pseudomonadati</taxon>
        <taxon>Pseudomonadota</taxon>
        <taxon>Alphaproteobacteria</taxon>
        <taxon>Rhodospirillales</taxon>
        <taxon>Azospirillaceae</taxon>
        <taxon>Azospirillum</taxon>
    </lineage>
</organism>
<reference evidence="3" key="1">
    <citation type="submission" date="2018-05" db="EMBL/GenBank/DDBJ databases">
        <title>Azospirillum thermophila sp. nov., a novel isolated from hot spring.</title>
        <authorList>
            <person name="Zhao Z."/>
        </authorList>
    </citation>
    <scope>NUCLEOTIDE SEQUENCE [LARGE SCALE GENOMIC DNA]</scope>
    <source>
        <strain evidence="3">CFH 70021</strain>
        <plasmid evidence="3">unnamed3</plasmid>
    </source>
</reference>
<dbReference type="KEGG" id="azz:DEW08_27975"/>
<dbReference type="InterPro" id="IPR038078">
    <property type="entry name" value="PhoU-like_sf"/>
</dbReference>
<proteinExistence type="inferred from homology"/>
<dbReference type="Proteomes" id="UP000245629">
    <property type="component" value="Plasmid unnamed3"/>
</dbReference>
<dbReference type="InterPro" id="IPR052912">
    <property type="entry name" value="UPF0111_domain"/>
</dbReference>
<dbReference type="PANTHER" id="PTHR37298">
    <property type="entry name" value="UPF0111 PROTEIN YKAA"/>
    <property type="match status" value="1"/>
</dbReference>